<feature type="non-terminal residue" evidence="1">
    <location>
        <position position="317"/>
    </location>
</feature>
<organism evidence="1">
    <name type="scientific">marine metagenome</name>
    <dbReference type="NCBI Taxonomy" id="408172"/>
    <lineage>
        <taxon>unclassified sequences</taxon>
        <taxon>metagenomes</taxon>
        <taxon>ecological metagenomes</taxon>
    </lineage>
</organism>
<dbReference type="AlphaFoldDB" id="A0A382QV52"/>
<sequence>MPLFIKTSEKQNIRRMQHSHSLSKSQYLRGLQCHKSLWLLKGKKIKPKAPDGFLQAIFDEGTKVGEEAQKLFPGGKLIEFEGSTFDEKIAKTKEWLASGESIIYEATFKFDDILVMVDILNKGKNGWDFYEVKSATDIYKDQLLNVKDVYVKDVAIQYYVLKGSGLDIASAFLVHIDNKYVRKGPLEVNKLFAKRELTDEVVEMQQEVIGELGALRKTLSRNEPKIDIGVHCDNPYECDFKGHCWPEEILNGYSIFNISGLNSSKKFELYQSGIIKLVDVPDDFPLSDNQRLQVETELNGNEIIDQEQIKNFLNDLS</sequence>
<dbReference type="EMBL" id="UINC01117127">
    <property type="protein sequence ID" value="SVC89336.1"/>
    <property type="molecule type" value="Genomic_DNA"/>
</dbReference>
<gene>
    <name evidence="1" type="ORF">METZ01_LOCUS342190</name>
</gene>
<evidence type="ECO:0000313" key="1">
    <source>
        <dbReference type="EMBL" id="SVC89336.1"/>
    </source>
</evidence>
<evidence type="ECO:0008006" key="2">
    <source>
        <dbReference type="Google" id="ProtNLM"/>
    </source>
</evidence>
<protein>
    <recommendedName>
        <fullName evidence="2">DUF2779 domain-containing protein</fullName>
    </recommendedName>
</protein>
<name>A0A382QV52_9ZZZZ</name>
<reference evidence="1" key="1">
    <citation type="submission" date="2018-05" db="EMBL/GenBank/DDBJ databases">
        <authorList>
            <person name="Lanie J.A."/>
            <person name="Ng W.-L."/>
            <person name="Kazmierczak K.M."/>
            <person name="Andrzejewski T.M."/>
            <person name="Davidsen T.M."/>
            <person name="Wayne K.J."/>
            <person name="Tettelin H."/>
            <person name="Glass J.I."/>
            <person name="Rusch D."/>
            <person name="Podicherti R."/>
            <person name="Tsui H.-C.T."/>
            <person name="Winkler M.E."/>
        </authorList>
    </citation>
    <scope>NUCLEOTIDE SEQUENCE</scope>
</reference>
<accession>A0A382QV52</accession>
<proteinExistence type="predicted"/>